<dbReference type="AlphaFoldDB" id="H3SP82"/>
<comment type="caution">
    <text evidence="1">The sequence shown here is derived from an EMBL/GenBank/DDBJ whole genome shotgun (WGS) entry which is preliminary data.</text>
</comment>
<organism evidence="1 2">
    <name type="scientific">Paenibacillus dendritiformis C454</name>
    <dbReference type="NCBI Taxonomy" id="1131935"/>
    <lineage>
        <taxon>Bacteria</taxon>
        <taxon>Bacillati</taxon>
        <taxon>Bacillota</taxon>
        <taxon>Bacilli</taxon>
        <taxon>Bacillales</taxon>
        <taxon>Paenibacillaceae</taxon>
        <taxon>Paenibacillus</taxon>
    </lineage>
</organism>
<evidence type="ECO:0000313" key="2">
    <source>
        <dbReference type="Proteomes" id="UP000003900"/>
    </source>
</evidence>
<evidence type="ECO:0000313" key="1">
    <source>
        <dbReference type="EMBL" id="EHQ59104.1"/>
    </source>
</evidence>
<dbReference type="STRING" id="1131935.PDENDC454_26963"/>
<name>H3SP82_9BACL</name>
<dbReference type="EMBL" id="AHKH01000179">
    <property type="protein sequence ID" value="EHQ59104.1"/>
    <property type="molecule type" value="Genomic_DNA"/>
</dbReference>
<accession>H3SP82</accession>
<dbReference type="Proteomes" id="UP000003900">
    <property type="component" value="Unassembled WGS sequence"/>
</dbReference>
<sequence>MMTSPTGRKLGVSEAALWKRGRRIRDTMKNSFKEAAIAAFCMLLLFGAMNAVAEAVSQSTNKAAAKPAASSDANRQKRIEAETDRLIKAAKIRVIFLPFMSMT</sequence>
<gene>
    <name evidence="1" type="ORF">PDENDC454_26963</name>
</gene>
<keyword evidence="2" id="KW-1185">Reference proteome</keyword>
<dbReference type="RefSeq" id="WP_006679857.1">
    <property type="nucleotide sequence ID" value="NZ_AHKH01000179.1"/>
</dbReference>
<proteinExistence type="predicted"/>
<protein>
    <submittedName>
        <fullName evidence="1">Uncharacterized protein</fullName>
    </submittedName>
</protein>
<reference evidence="1 2" key="1">
    <citation type="journal article" date="2012" name="J. Bacteriol.">
        <title>Genome Sequence of the Pattern-Forming Social Bacterium Paenibacillus dendritiformis C454 Chiral Morphotype.</title>
        <authorList>
            <person name="Sirota-Madi A."/>
            <person name="Olender T."/>
            <person name="Helman Y."/>
            <person name="Brainis I."/>
            <person name="Finkelshtein A."/>
            <person name="Roth D."/>
            <person name="Hagai E."/>
            <person name="Leshkowitz D."/>
            <person name="Brodsky L."/>
            <person name="Galatenko V."/>
            <person name="Nikolaev V."/>
            <person name="Gutnick D.L."/>
            <person name="Lancet D."/>
            <person name="Ben-Jacob E."/>
        </authorList>
    </citation>
    <scope>NUCLEOTIDE SEQUENCE [LARGE SCALE GENOMIC DNA]</scope>
    <source>
        <strain evidence="1 2">C454</strain>
    </source>
</reference>